<dbReference type="Pfam" id="PF00701">
    <property type="entry name" value="DHDPS"/>
    <property type="match status" value="1"/>
</dbReference>
<dbReference type="SMART" id="SM01130">
    <property type="entry name" value="DHDPS"/>
    <property type="match status" value="1"/>
</dbReference>
<dbReference type="InterPro" id="IPR002220">
    <property type="entry name" value="DapA-like"/>
</dbReference>
<dbReference type="PANTHER" id="PTHR12128">
    <property type="entry name" value="DIHYDRODIPICOLINATE SYNTHASE"/>
    <property type="match status" value="1"/>
</dbReference>
<protein>
    <submittedName>
        <fullName evidence="2">Unannotated protein</fullName>
    </submittedName>
</protein>
<dbReference type="Gene3D" id="3.20.20.70">
    <property type="entry name" value="Aldolase class I"/>
    <property type="match status" value="1"/>
</dbReference>
<dbReference type="EMBL" id="CAESAM010000093">
    <property type="protein sequence ID" value="CAB4342257.1"/>
    <property type="molecule type" value="Genomic_DNA"/>
</dbReference>
<keyword evidence="1" id="KW-0456">Lyase</keyword>
<dbReference type="GO" id="GO:0008840">
    <property type="term" value="F:4-hydroxy-tetrahydrodipicolinate synthase activity"/>
    <property type="evidence" value="ECO:0007669"/>
    <property type="project" value="TreeGrafter"/>
</dbReference>
<evidence type="ECO:0000256" key="1">
    <source>
        <dbReference type="ARBA" id="ARBA00023239"/>
    </source>
</evidence>
<organism evidence="2">
    <name type="scientific">freshwater metagenome</name>
    <dbReference type="NCBI Taxonomy" id="449393"/>
    <lineage>
        <taxon>unclassified sequences</taxon>
        <taxon>metagenomes</taxon>
        <taxon>ecological metagenomes</taxon>
    </lineage>
</organism>
<accession>A0A6J5ZN30</accession>
<name>A0A6J5ZN30_9ZZZZ</name>
<dbReference type="PANTHER" id="PTHR12128:SF66">
    <property type="entry name" value="4-HYDROXY-2-OXOGLUTARATE ALDOLASE, MITOCHONDRIAL"/>
    <property type="match status" value="1"/>
</dbReference>
<dbReference type="SUPFAM" id="SSF51569">
    <property type="entry name" value="Aldolase"/>
    <property type="match status" value="1"/>
</dbReference>
<sequence>MQKLGGVFNVLSTPINGADEIDLEVFEKEIEWLLKCGMNGAVLAMVSEVLRFSAAERREQWKAAVKFLNGRAPLVVSVGAESSAIAVKLAKDAEVDGASALMATPPSAFAATADEVKNYYVKIIEAVMIPVIVQDASNYLGKPIELSTYVELIDTYGNERVQFKPEAKPVKERLQELNKISENRAKVFEGQGGIDLLDTHPLGVVGTMPGAEVPWALVALWKSLSEKNIDLARAIHEPLSKLISFQTTLDAYVGIEKYLLVKQGVFTNMNQRGPVGYKLTSEVSAQIDIAYDQLSAVVKPVTI</sequence>
<dbReference type="InterPro" id="IPR013785">
    <property type="entry name" value="Aldolase_TIM"/>
</dbReference>
<dbReference type="AlphaFoldDB" id="A0A6J5ZN30"/>
<evidence type="ECO:0000313" key="2">
    <source>
        <dbReference type="EMBL" id="CAB4342257.1"/>
    </source>
</evidence>
<dbReference type="GO" id="GO:0005829">
    <property type="term" value="C:cytosol"/>
    <property type="evidence" value="ECO:0007669"/>
    <property type="project" value="TreeGrafter"/>
</dbReference>
<gene>
    <name evidence="2" type="ORF">UFOPK4171_00859</name>
</gene>
<dbReference type="CDD" id="cd00408">
    <property type="entry name" value="DHDPS-like"/>
    <property type="match status" value="1"/>
</dbReference>
<proteinExistence type="predicted"/>
<reference evidence="2" key="1">
    <citation type="submission" date="2020-05" db="EMBL/GenBank/DDBJ databases">
        <authorList>
            <person name="Chiriac C."/>
            <person name="Salcher M."/>
            <person name="Ghai R."/>
            <person name="Kavagutti S V."/>
        </authorList>
    </citation>
    <scope>NUCLEOTIDE SEQUENCE</scope>
</reference>